<dbReference type="InterPro" id="IPR029063">
    <property type="entry name" value="SAM-dependent_MTases_sf"/>
</dbReference>
<gene>
    <name evidence="4" type="ORF">BDV26DRAFT_297824</name>
</gene>
<dbReference type="SUPFAM" id="SSF53335">
    <property type="entry name" value="S-adenosyl-L-methionine-dependent methyltransferases"/>
    <property type="match status" value="1"/>
</dbReference>
<proteinExistence type="predicted"/>
<accession>A0A5N7ARH4</accession>
<dbReference type="Pfam" id="PF13649">
    <property type="entry name" value="Methyltransf_25"/>
    <property type="match status" value="1"/>
</dbReference>
<keyword evidence="2 4" id="KW-0808">Transferase</keyword>
<evidence type="ECO:0000259" key="3">
    <source>
        <dbReference type="Pfam" id="PF13649"/>
    </source>
</evidence>
<dbReference type="PANTHER" id="PTHR43861">
    <property type="entry name" value="TRANS-ACONITATE 2-METHYLTRANSFERASE-RELATED"/>
    <property type="match status" value="1"/>
</dbReference>
<dbReference type="EMBL" id="ML736357">
    <property type="protein sequence ID" value="KAE8372455.1"/>
    <property type="molecule type" value="Genomic_DNA"/>
</dbReference>
<evidence type="ECO:0000256" key="2">
    <source>
        <dbReference type="ARBA" id="ARBA00022679"/>
    </source>
</evidence>
<organism evidence="4 5">
    <name type="scientific">Aspergillus bertholletiae</name>
    <dbReference type="NCBI Taxonomy" id="1226010"/>
    <lineage>
        <taxon>Eukaryota</taxon>
        <taxon>Fungi</taxon>
        <taxon>Dikarya</taxon>
        <taxon>Ascomycota</taxon>
        <taxon>Pezizomycotina</taxon>
        <taxon>Eurotiomycetes</taxon>
        <taxon>Eurotiomycetidae</taxon>
        <taxon>Eurotiales</taxon>
        <taxon>Aspergillaceae</taxon>
        <taxon>Aspergillus</taxon>
        <taxon>Aspergillus subgen. Circumdati</taxon>
    </lineage>
</organism>
<protein>
    <submittedName>
        <fullName evidence="4">S-adenosyl-L-methionine-dependent methyltransferase</fullName>
    </submittedName>
</protein>
<dbReference type="AlphaFoldDB" id="A0A5N7ARH4"/>
<sequence length="187" mass="20117">MSTTQVQLCRSYLREARECLSVYGCMEICDKWAATYNDEVGDEAQNNVAPNLVAQAALRFSKNSTKSVILDAGCGTGLVGQALVTAGATAIDGIDFSPAMLTMAKKTGIYRKLIRGDLTYQINVTDEVYDIVVCVGTFTLGHVSSHPALREFVRITRTNGIVAATMLEEVWVPGGFQAEVEVLAAEG</sequence>
<evidence type="ECO:0000313" key="4">
    <source>
        <dbReference type="EMBL" id="KAE8372455.1"/>
    </source>
</evidence>
<reference evidence="4 5" key="1">
    <citation type="submission" date="2019-04" db="EMBL/GenBank/DDBJ databases">
        <title>Friends and foes A comparative genomics studyof 23 Aspergillus species from section Flavi.</title>
        <authorList>
            <consortium name="DOE Joint Genome Institute"/>
            <person name="Kjaerbolling I."/>
            <person name="Vesth T."/>
            <person name="Frisvad J.C."/>
            <person name="Nybo J.L."/>
            <person name="Theobald S."/>
            <person name="Kildgaard S."/>
            <person name="Isbrandt T."/>
            <person name="Kuo A."/>
            <person name="Sato A."/>
            <person name="Lyhne E.K."/>
            <person name="Kogle M.E."/>
            <person name="Wiebenga A."/>
            <person name="Kun R.S."/>
            <person name="Lubbers R.J."/>
            <person name="Makela M.R."/>
            <person name="Barry K."/>
            <person name="Chovatia M."/>
            <person name="Clum A."/>
            <person name="Daum C."/>
            <person name="Haridas S."/>
            <person name="He G."/>
            <person name="LaButti K."/>
            <person name="Lipzen A."/>
            <person name="Mondo S."/>
            <person name="Riley R."/>
            <person name="Salamov A."/>
            <person name="Simmons B.A."/>
            <person name="Magnuson J.K."/>
            <person name="Henrissat B."/>
            <person name="Mortensen U.H."/>
            <person name="Larsen T.O."/>
            <person name="Devries R.P."/>
            <person name="Grigoriev I.V."/>
            <person name="Machida M."/>
            <person name="Baker S.E."/>
            <person name="Andersen M.R."/>
        </authorList>
    </citation>
    <scope>NUCLEOTIDE SEQUENCE [LARGE SCALE GENOMIC DNA]</scope>
    <source>
        <strain evidence="4 5">IBT 29228</strain>
    </source>
</reference>
<evidence type="ECO:0000256" key="1">
    <source>
        <dbReference type="ARBA" id="ARBA00022603"/>
    </source>
</evidence>
<evidence type="ECO:0000313" key="5">
    <source>
        <dbReference type="Proteomes" id="UP000326198"/>
    </source>
</evidence>
<dbReference type="InterPro" id="IPR041698">
    <property type="entry name" value="Methyltransf_25"/>
</dbReference>
<dbReference type="GO" id="GO:0008168">
    <property type="term" value="F:methyltransferase activity"/>
    <property type="evidence" value="ECO:0007669"/>
    <property type="project" value="UniProtKB-KW"/>
</dbReference>
<name>A0A5N7ARH4_9EURO</name>
<dbReference type="Gene3D" id="3.40.50.150">
    <property type="entry name" value="Vaccinia Virus protein VP39"/>
    <property type="match status" value="1"/>
</dbReference>
<dbReference type="OrthoDB" id="66144at2759"/>
<dbReference type="GO" id="GO:0032259">
    <property type="term" value="P:methylation"/>
    <property type="evidence" value="ECO:0007669"/>
    <property type="project" value="UniProtKB-KW"/>
</dbReference>
<feature type="domain" description="Methyltransferase" evidence="3">
    <location>
        <begin position="69"/>
        <end position="160"/>
    </location>
</feature>
<dbReference type="Proteomes" id="UP000326198">
    <property type="component" value="Unassembled WGS sequence"/>
</dbReference>
<dbReference type="PANTHER" id="PTHR43861:SF1">
    <property type="entry name" value="TRANS-ACONITATE 2-METHYLTRANSFERASE"/>
    <property type="match status" value="1"/>
</dbReference>
<keyword evidence="5" id="KW-1185">Reference proteome</keyword>
<dbReference type="CDD" id="cd02440">
    <property type="entry name" value="AdoMet_MTases"/>
    <property type="match status" value="1"/>
</dbReference>
<keyword evidence="1 4" id="KW-0489">Methyltransferase</keyword>